<keyword evidence="3" id="KW-0812">Transmembrane</keyword>
<gene>
    <name evidence="4" type="ORF">JF539_18595</name>
</gene>
<evidence type="ECO:0000256" key="2">
    <source>
        <dbReference type="SAM" id="MobiDB-lite"/>
    </source>
</evidence>
<keyword evidence="3" id="KW-1133">Transmembrane helix</keyword>
<dbReference type="SUPFAM" id="SSF48452">
    <property type="entry name" value="TPR-like"/>
    <property type="match status" value="1"/>
</dbReference>
<reference evidence="4" key="1">
    <citation type="submission" date="2020-12" db="EMBL/GenBank/DDBJ databases">
        <title>Oil enriched cultivation method for isolating marine PHA-producing bacteria.</title>
        <authorList>
            <person name="Zheng W."/>
            <person name="Yu S."/>
            <person name="Huang Y."/>
        </authorList>
    </citation>
    <scope>NUCLEOTIDE SEQUENCE</scope>
    <source>
        <strain evidence="4">SY-2-12</strain>
    </source>
</reference>
<keyword evidence="3" id="KW-0472">Membrane</keyword>
<protein>
    <recommendedName>
        <fullName evidence="6">Tetratricopeptide repeat protein</fullName>
    </recommendedName>
</protein>
<evidence type="ECO:0000256" key="1">
    <source>
        <dbReference type="SAM" id="Coils"/>
    </source>
</evidence>
<proteinExistence type="predicted"/>
<name>A0A939EIK2_9HYPH</name>
<dbReference type="AlphaFoldDB" id="A0A939EIK2"/>
<dbReference type="RefSeq" id="WP_207142218.1">
    <property type="nucleotide sequence ID" value="NZ_JAEKJZ010000004.1"/>
</dbReference>
<comment type="caution">
    <text evidence="4">The sequence shown here is derived from an EMBL/GenBank/DDBJ whole genome shotgun (WGS) entry which is preliminary data.</text>
</comment>
<sequence>MPQDPPDRTSVEKPDQSSGQRLSDKERFELFERRLADSVRSRVETTLKYRYGAAFAILLSAAAFFGYDFIDRAREELRASLSDLSQDVANAKTDLDAFRDRIDELERELGPLLADFDVLKTEFGGLETTFSKIEQDSQRVQDQLDGFIREQTDIIAINFGNTLDPFDNETAGFYAAIREFAHNQDYTQLEVFATVQLAINRAFNNEVQRARRLFDEAEKKARAISNDEYLNVLMQRARTESDQGLFTEALITLEERAVRSLEGSDDSMKGSVYQAIGNIYQNHLKFAQAIQKYEQAALYYDEAQDFPRLSRILKTVGNIRIRREFPEIYDPDAARTAFEKAVRVAQYTDDRLVLFQSLSAMALLLKDKGLPAEAKGYACRSAEFAVGPPVFGDRNLVIRDFLDGSDTGYEEFCS</sequence>
<dbReference type="InterPro" id="IPR011990">
    <property type="entry name" value="TPR-like_helical_dom_sf"/>
</dbReference>
<dbReference type="EMBL" id="JAEKJZ010000004">
    <property type="protein sequence ID" value="MBN9672370.1"/>
    <property type="molecule type" value="Genomic_DNA"/>
</dbReference>
<feature type="coiled-coil region" evidence="1">
    <location>
        <begin position="74"/>
        <end position="108"/>
    </location>
</feature>
<evidence type="ECO:0008006" key="6">
    <source>
        <dbReference type="Google" id="ProtNLM"/>
    </source>
</evidence>
<dbReference type="Proteomes" id="UP000664096">
    <property type="component" value="Unassembled WGS sequence"/>
</dbReference>
<feature type="compositionally biased region" description="Basic and acidic residues" evidence="2">
    <location>
        <begin position="1"/>
        <end position="15"/>
    </location>
</feature>
<feature type="region of interest" description="Disordered" evidence="2">
    <location>
        <begin position="1"/>
        <end position="23"/>
    </location>
</feature>
<accession>A0A939EIK2</accession>
<organism evidence="4 5">
    <name type="scientific">Roseibium aggregatum</name>
    <dbReference type="NCBI Taxonomy" id="187304"/>
    <lineage>
        <taxon>Bacteria</taxon>
        <taxon>Pseudomonadati</taxon>
        <taxon>Pseudomonadota</taxon>
        <taxon>Alphaproteobacteria</taxon>
        <taxon>Hyphomicrobiales</taxon>
        <taxon>Stappiaceae</taxon>
        <taxon>Roseibium</taxon>
    </lineage>
</organism>
<evidence type="ECO:0000313" key="4">
    <source>
        <dbReference type="EMBL" id="MBN9672370.1"/>
    </source>
</evidence>
<dbReference type="Gene3D" id="1.20.5.340">
    <property type="match status" value="1"/>
</dbReference>
<feature type="coiled-coil region" evidence="1">
    <location>
        <begin position="200"/>
        <end position="227"/>
    </location>
</feature>
<evidence type="ECO:0000313" key="5">
    <source>
        <dbReference type="Proteomes" id="UP000664096"/>
    </source>
</evidence>
<dbReference type="Gene3D" id="1.25.40.10">
    <property type="entry name" value="Tetratricopeptide repeat domain"/>
    <property type="match status" value="1"/>
</dbReference>
<keyword evidence="1" id="KW-0175">Coiled coil</keyword>
<evidence type="ECO:0000256" key="3">
    <source>
        <dbReference type="SAM" id="Phobius"/>
    </source>
</evidence>
<feature type="transmembrane region" description="Helical" evidence="3">
    <location>
        <begin position="49"/>
        <end position="70"/>
    </location>
</feature>